<dbReference type="AlphaFoldDB" id="J1AP26"/>
<organism evidence="1 2">
    <name type="scientific">Methanofollis liminatans DSM 4140</name>
    <dbReference type="NCBI Taxonomy" id="28892"/>
    <lineage>
        <taxon>Archaea</taxon>
        <taxon>Methanobacteriati</taxon>
        <taxon>Methanobacteriota</taxon>
        <taxon>Stenosarchaea group</taxon>
        <taxon>Methanomicrobia</taxon>
        <taxon>Methanomicrobiales</taxon>
        <taxon>Methanomicrobiaceae</taxon>
        <taxon>Methanofollis</taxon>
    </lineage>
</organism>
<proteinExistence type="predicted"/>
<dbReference type="EMBL" id="CM001555">
    <property type="protein sequence ID" value="EJG06663.1"/>
    <property type="molecule type" value="Genomic_DNA"/>
</dbReference>
<protein>
    <submittedName>
        <fullName evidence="1">Uncharacterized protein</fullName>
    </submittedName>
</protein>
<reference evidence="1 2" key="1">
    <citation type="submission" date="2011-08" db="EMBL/GenBank/DDBJ databases">
        <title>The complete genome of Methanofollis liminatans DSM 4140.</title>
        <authorList>
            <consortium name="US DOE Joint Genome Institute (JGI-PGF)"/>
            <person name="Lucas S."/>
            <person name="Han J."/>
            <person name="Lapidus A."/>
            <person name="Bruce D."/>
            <person name="Goodwin L."/>
            <person name="Pitluck S."/>
            <person name="Peters L."/>
            <person name="Kyrpides N."/>
            <person name="Mavromatis K."/>
            <person name="Ivanova N."/>
            <person name="Mikhailova N."/>
            <person name="Lu M."/>
            <person name="Detter J.C."/>
            <person name="Tapia R."/>
            <person name="Han C."/>
            <person name="Land M."/>
            <person name="Hauser L."/>
            <person name="Markowitz V."/>
            <person name="Cheng J.-F."/>
            <person name="Hugenholtz P."/>
            <person name="Woyke T."/>
            <person name="Wu D."/>
            <person name="Spring S."/>
            <person name="Schuler E."/>
            <person name="Brambilla E."/>
            <person name="Klenk H.-P."/>
            <person name="Eisen J.A."/>
        </authorList>
    </citation>
    <scope>NUCLEOTIDE SEQUENCE [LARGE SCALE GENOMIC DNA]</scope>
    <source>
        <strain evidence="1 2">DSM 4140</strain>
    </source>
</reference>
<accession>J1AP26</accession>
<name>J1AP26_9EURY</name>
<dbReference type="HOGENOM" id="CLU_3075345_0_0_2"/>
<evidence type="ECO:0000313" key="2">
    <source>
        <dbReference type="Proteomes" id="UP000005095"/>
    </source>
</evidence>
<evidence type="ECO:0000313" key="1">
    <source>
        <dbReference type="EMBL" id="EJG06663.1"/>
    </source>
</evidence>
<keyword evidence="2" id="KW-1185">Reference proteome</keyword>
<sequence length="52" mass="5640">MVWTKPLARQFPRADAGSVPRKTAIGAGMDNHAGTPIHQFFIDQCAARAFLA</sequence>
<dbReference type="Proteomes" id="UP000005095">
    <property type="component" value="Chromosome"/>
</dbReference>
<gene>
    <name evidence="1" type="ORF">Metli_0699</name>
</gene>